<reference evidence="2 3" key="1">
    <citation type="submission" date="2022-12" db="EMBL/GenBank/DDBJ databases">
        <title>Genomic features and morphological characterization of a novel Knufia sp. strain isolated from spacecraft assembly facility.</title>
        <authorList>
            <person name="Teixeira M."/>
            <person name="Chander A.M."/>
            <person name="Stajich J.E."/>
            <person name="Venkateswaran K."/>
        </authorList>
    </citation>
    <scope>NUCLEOTIDE SEQUENCE [LARGE SCALE GENOMIC DNA]</scope>
    <source>
        <strain evidence="2 3">FJI-L2-BK-P2</strain>
    </source>
</reference>
<sequence>MPVYLAHGFRWQRGGFTGARTHAIIHNLEDASTEYIQNEQTQATLLKSFRELYPSLMMQLEDPRTGKKLEFLEQYDPDDEAPEVAESQDFAYVCDRVITIAARNTAVPASTHSPVDEQPKTTSTSLHVPNNRPRTSSSPGKPKTASPHSSSSIPRHDPSALSINIEDAMSSGPAVTPQAWEALAELRDKLAEGEKIGWWVIYNGDPDRLFDSVSDYDDDEPEEEEEEAEAEGAKTPTQSEPYMNGNGHGILGQPLPSMLPPDLKDLVLEENKENENPHPIGMAIPHPPPAPPLERPVVTGTGARPKSSRSFTNPLKKRSSKANLRVERRDEEIPEPPKLKELGRKEGFRSKFFGGLGGGKAG</sequence>
<feature type="compositionally biased region" description="Acidic residues" evidence="1">
    <location>
        <begin position="214"/>
        <end position="230"/>
    </location>
</feature>
<dbReference type="Proteomes" id="UP001316803">
    <property type="component" value="Unassembled WGS sequence"/>
</dbReference>
<evidence type="ECO:0000313" key="3">
    <source>
        <dbReference type="Proteomes" id="UP001316803"/>
    </source>
</evidence>
<protein>
    <submittedName>
        <fullName evidence="2">Uncharacterized protein</fullName>
    </submittedName>
</protein>
<gene>
    <name evidence="2" type="ORF">OHC33_004846</name>
</gene>
<name>A0AAN8EFB4_9EURO</name>
<feature type="region of interest" description="Disordered" evidence="1">
    <location>
        <begin position="209"/>
        <end position="362"/>
    </location>
</feature>
<dbReference type="EMBL" id="JAKLMC020000009">
    <property type="protein sequence ID" value="KAK5954273.1"/>
    <property type="molecule type" value="Genomic_DNA"/>
</dbReference>
<feature type="compositionally biased region" description="Polar residues" evidence="1">
    <location>
        <begin position="120"/>
        <end position="139"/>
    </location>
</feature>
<organism evidence="2 3">
    <name type="scientific">Knufia fluminis</name>
    <dbReference type="NCBI Taxonomy" id="191047"/>
    <lineage>
        <taxon>Eukaryota</taxon>
        <taxon>Fungi</taxon>
        <taxon>Dikarya</taxon>
        <taxon>Ascomycota</taxon>
        <taxon>Pezizomycotina</taxon>
        <taxon>Eurotiomycetes</taxon>
        <taxon>Chaetothyriomycetidae</taxon>
        <taxon>Chaetothyriales</taxon>
        <taxon>Trichomeriaceae</taxon>
        <taxon>Knufia</taxon>
    </lineage>
</organism>
<evidence type="ECO:0000313" key="2">
    <source>
        <dbReference type="EMBL" id="KAK5954273.1"/>
    </source>
</evidence>
<feature type="compositionally biased region" description="Pro residues" evidence="1">
    <location>
        <begin position="285"/>
        <end position="294"/>
    </location>
</feature>
<keyword evidence="3" id="KW-1185">Reference proteome</keyword>
<dbReference type="AlphaFoldDB" id="A0AAN8EFB4"/>
<evidence type="ECO:0000256" key="1">
    <source>
        <dbReference type="SAM" id="MobiDB-lite"/>
    </source>
</evidence>
<accession>A0AAN8EFB4</accession>
<proteinExistence type="predicted"/>
<feature type="compositionally biased region" description="Basic and acidic residues" evidence="1">
    <location>
        <begin position="262"/>
        <end position="276"/>
    </location>
</feature>
<feature type="compositionally biased region" description="Basic and acidic residues" evidence="1">
    <location>
        <begin position="324"/>
        <end position="349"/>
    </location>
</feature>
<comment type="caution">
    <text evidence="2">The sequence shown here is derived from an EMBL/GenBank/DDBJ whole genome shotgun (WGS) entry which is preliminary data.</text>
</comment>
<feature type="region of interest" description="Disordered" evidence="1">
    <location>
        <begin position="108"/>
        <end position="158"/>
    </location>
</feature>